<organism evidence="3 4">
    <name type="scientific">Isoptericola haloaureus</name>
    <dbReference type="NCBI Taxonomy" id="1542902"/>
    <lineage>
        <taxon>Bacteria</taxon>
        <taxon>Bacillati</taxon>
        <taxon>Actinomycetota</taxon>
        <taxon>Actinomycetes</taxon>
        <taxon>Micrococcales</taxon>
        <taxon>Promicromonosporaceae</taxon>
        <taxon>Isoptericola</taxon>
    </lineage>
</organism>
<dbReference type="InterPro" id="IPR001920">
    <property type="entry name" value="Asp/Glu_race"/>
</dbReference>
<keyword evidence="2 3" id="KW-0413">Isomerase</keyword>
<dbReference type="NCBIfam" id="TIGR00035">
    <property type="entry name" value="asp_race"/>
    <property type="match status" value="1"/>
</dbReference>
<proteinExistence type="inferred from homology"/>
<dbReference type="Proteomes" id="UP001310387">
    <property type="component" value="Unassembled WGS sequence"/>
</dbReference>
<evidence type="ECO:0000256" key="1">
    <source>
        <dbReference type="ARBA" id="ARBA00007847"/>
    </source>
</evidence>
<reference evidence="3" key="2">
    <citation type="submission" date="2024-02" db="EMBL/GenBank/DDBJ databases">
        <authorList>
            <person name="Prathaban M."/>
            <person name="Mythili R."/>
            <person name="Sharmila Devi N."/>
            <person name="Sobanaa M."/>
            <person name="Prathiviraj R."/>
            <person name="Selvin J."/>
        </authorList>
    </citation>
    <scope>NUCLEOTIDE SEQUENCE</scope>
    <source>
        <strain evidence="3">MP1014</strain>
    </source>
</reference>
<keyword evidence="4" id="KW-1185">Reference proteome</keyword>
<dbReference type="PANTHER" id="PTHR21198">
    <property type="entry name" value="GLUTAMATE RACEMASE"/>
    <property type="match status" value="1"/>
</dbReference>
<sequence>MTTPGPDAEGPTPPVGVIGGVGPLATAYFLQRVVQLTHAERDQDHVDLVVLNHATIPDRTDFVLGRSADDPGPVLARDAQRLEAFGVRFLVMPCNTAHYFTQQVLDVVTVPFVSIVDVTVAAARARVPGLTRVGLLATAGTVASGVYDDAFAAHGIDVVVPEADDQDRVNAVIYDQVKAGRPADPDALRQVAGRLVERGAGVVVLGCTELSVAAVDHGLLDEPPFLDSMDELVRATITHAGHRVR</sequence>
<evidence type="ECO:0000256" key="2">
    <source>
        <dbReference type="ARBA" id="ARBA00023235"/>
    </source>
</evidence>
<dbReference type="InterPro" id="IPR015942">
    <property type="entry name" value="Asp/Glu/hydantoin_racemase"/>
</dbReference>
<dbReference type="Pfam" id="PF01177">
    <property type="entry name" value="Asp_Glu_race"/>
    <property type="match status" value="1"/>
</dbReference>
<comment type="similarity">
    <text evidence="1">Belongs to the aspartate/glutamate racemases family.</text>
</comment>
<dbReference type="PANTHER" id="PTHR21198:SF7">
    <property type="entry name" value="ASPARTATE-GLUTAMATE RACEMASE FAMILY"/>
    <property type="match status" value="1"/>
</dbReference>
<dbReference type="SUPFAM" id="SSF53681">
    <property type="entry name" value="Aspartate/glutamate racemase"/>
    <property type="match status" value="2"/>
</dbReference>
<dbReference type="GO" id="GO:0016853">
    <property type="term" value="F:isomerase activity"/>
    <property type="evidence" value="ECO:0007669"/>
    <property type="project" value="UniProtKB-KW"/>
</dbReference>
<evidence type="ECO:0000313" key="3">
    <source>
        <dbReference type="EMBL" id="MEG3615194.1"/>
    </source>
</evidence>
<protein>
    <submittedName>
        <fullName evidence="3">Amino acid racemase</fullName>
        <ecNumber evidence="3">5.1.1.-</ecNumber>
    </submittedName>
</protein>
<evidence type="ECO:0000313" key="4">
    <source>
        <dbReference type="Proteomes" id="UP001310387"/>
    </source>
</evidence>
<comment type="caution">
    <text evidence="3">The sequence shown here is derived from an EMBL/GenBank/DDBJ whole genome shotgun (WGS) entry which is preliminary data.</text>
</comment>
<dbReference type="EMBL" id="JBAGLP010000117">
    <property type="protein sequence ID" value="MEG3615194.1"/>
    <property type="molecule type" value="Genomic_DNA"/>
</dbReference>
<dbReference type="Gene3D" id="3.40.50.1860">
    <property type="match status" value="2"/>
</dbReference>
<dbReference type="InterPro" id="IPR004380">
    <property type="entry name" value="Asp_race"/>
</dbReference>
<name>A0ABU7Z708_9MICO</name>
<reference evidence="3" key="1">
    <citation type="journal article" date="2024" name="Antonie Van Leeuwenhoek">
        <title>Isoptericola haloaureus sp. nov., a dimorphic actinobacterium isolated from mangrove sediments of southeast India, implicating biosaline agricultural significance through nitrogen fixation and salt tolerance genes.</title>
        <authorList>
            <person name="Prathaban M."/>
            <person name="Prathiviraj R."/>
            <person name="Ravichandran M."/>
            <person name="Natarajan S.D."/>
            <person name="Sobanaa M."/>
            <person name="Hari Krishna Kumar S."/>
            <person name="Chandrasekar V."/>
            <person name="Selvin J."/>
        </authorList>
    </citation>
    <scope>NUCLEOTIDE SEQUENCE</scope>
    <source>
        <strain evidence="3">MP1014</strain>
    </source>
</reference>
<dbReference type="RefSeq" id="WP_332901873.1">
    <property type="nucleotide sequence ID" value="NZ_JBAGLP010000117.1"/>
</dbReference>
<accession>A0ABU7Z708</accession>
<gene>
    <name evidence="3" type="ORF">V5O49_08700</name>
</gene>
<dbReference type="EC" id="5.1.1.-" evidence="3"/>